<dbReference type="STRING" id="742742.HMPREF9452_01923"/>
<dbReference type="Gene3D" id="3.40.250.10">
    <property type="entry name" value="Rhodanese-like domain"/>
    <property type="match status" value="1"/>
</dbReference>
<dbReference type="GeneID" id="62760025"/>
<dbReference type="Proteomes" id="UP000004830">
    <property type="component" value="Unassembled WGS sequence"/>
</dbReference>
<evidence type="ECO:0000313" key="2">
    <source>
        <dbReference type="EMBL" id="EGX69005.1"/>
    </source>
</evidence>
<dbReference type="EMBL" id="ADLS01000027">
    <property type="protein sequence ID" value="EGX69005.1"/>
    <property type="molecule type" value="Genomic_DNA"/>
</dbReference>
<protein>
    <recommendedName>
        <fullName evidence="1">Rhodanese domain-containing protein</fullName>
    </recommendedName>
</protein>
<keyword evidence="3" id="KW-1185">Reference proteome</keyword>
<dbReference type="AlphaFoldDB" id="G1WKS0"/>
<accession>G1WKS0</accession>
<reference evidence="2 3" key="1">
    <citation type="submission" date="2011-06" db="EMBL/GenBank/DDBJ databases">
        <title>The Genome Sequence of Collinsella tanakaei YIT 12063.</title>
        <authorList>
            <consortium name="The Broad Institute Genome Sequencing Platform"/>
            <person name="Earl A."/>
            <person name="Ward D."/>
            <person name="Feldgarden M."/>
            <person name="Gevers D."/>
            <person name="Morotomi M."/>
            <person name="Young S.K."/>
            <person name="Zeng Q."/>
            <person name="Gargeya S."/>
            <person name="Fitzgerald M."/>
            <person name="Haas B."/>
            <person name="Abouelleil A."/>
            <person name="Alvarado L."/>
            <person name="Arachchi H.M."/>
            <person name="Berlin A."/>
            <person name="Brown A."/>
            <person name="Chapman S.B."/>
            <person name="Chen Z."/>
            <person name="Dunbar C."/>
            <person name="Freedman E."/>
            <person name="Gearin G."/>
            <person name="Gellesch M."/>
            <person name="Goldberg J."/>
            <person name="Griggs A."/>
            <person name="Gujja S."/>
            <person name="Heiman D."/>
            <person name="Howarth C."/>
            <person name="Larson L."/>
            <person name="Lui A."/>
            <person name="MacDonald P.J.P."/>
            <person name="Mehta T."/>
            <person name="Montmayeur A."/>
            <person name="Murphy C."/>
            <person name="Neiman D."/>
            <person name="Pearson M."/>
            <person name="Priest M."/>
            <person name="Roberts A."/>
            <person name="Saif S."/>
            <person name="Shea T."/>
            <person name="Shenoy N."/>
            <person name="Sisk P."/>
            <person name="Stolte C."/>
            <person name="Sykes S."/>
            <person name="Wortman J."/>
            <person name="Nusbaum C."/>
            <person name="Birren B."/>
        </authorList>
    </citation>
    <scope>NUCLEOTIDE SEQUENCE [LARGE SCALE GENOMIC DNA]</scope>
    <source>
        <strain evidence="2 3">YIT 12063</strain>
    </source>
</reference>
<comment type="caution">
    <text evidence="2">The sequence shown here is derived from an EMBL/GenBank/DDBJ whole genome shotgun (WGS) entry which is preliminary data.</text>
</comment>
<feature type="domain" description="Rhodanese" evidence="1">
    <location>
        <begin position="2"/>
        <end position="83"/>
    </location>
</feature>
<evidence type="ECO:0000259" key="1">
    <source>
        <dbReference type="PROSITE" id="PS50206"/>
    </source>
</evidence>
<dbReference type="HOGENOM" id="CLU_089574_13_2_11"/>
<dbReference type="PANTHER" id="PTHR43031">
    <property type="entry name" value="FAD-DEPENDENT OXIDOREDUCTASE"/>
    <property type="match status" value="1"/>
</dbReference>
<evidence type="ECO:0000313" key="3">
    <source>
        <dbReference type="Proteomes" id="UP000004830"/>
    </source>
</evidence>
<organism evidence="2 3">
    <name type="scientific">Collinsella tanakaei YIT 12063</name>
    <dbReference type="NCBI Taxonomy" id="742742"/>
    <lineage>
        <taxon>Bacteria</taxon>
        <taxon>Bacillati</taxon>
        <taxon>Actinomycetota</taxon>
        <taxon>Coriobacteriia</taxon>
        <taxon>Coriobacteriales</taxon>
        <taxon>Coriobacteriaceae</taxon>
        <taxon>Collinsella</taxon>
    </lineage>
</organism>
<dbReference type="PATRIC" id="fig|742742.3.peg.1904"/>
<gene>
    <name evidence="2" type="ORF">HMPREF9452_01923</name>
</gene>
<dbReference type="PROSITE" id="PS50206">
    <property type="entry name" value="RHODANESE_3"/>
    <property type="match status" value="1"/>
</dbReference>
<dbReference type="eggNOG" id="COG0607">
    <property type="taxonomic scope" value="Bacteria"/>
</dbReference>
<proteinExistence type="predicted"/>
<dbReference type="InterPro" id="IPR001763">
    <property type="entry name" value="Rhodanese-like_dom"/>
</dbReference>
<name>G1WKS0_9ACTN</name>
<dbReference type="Pfam" id="PF00581">
    <property type="entry name" value="Rhodanese"/>
    <property type="match status" value="1"/>
</dbReference>
<dbReference type="PANTHER" id="PTHR43031:SF1">
    <property type="entry name" value="PYRIDINE NUCLEOTIDE-DISULPHIDE OXIDOREDUCTASE"/>
    <property type="match status" value="1"/>
</dbReference>
<dbReference type="InterPro" id="IPR036873">
    <property type="entry name" value="Rhodanese-like_dom_sf"/>
</dbReference>
<dbReference type="SMART" id="SM00450">
    <property type="entry name" value="RHOD"/>
    <property type="match status" value="1"/>
</dbReference>
<dbReference type="SUPFAM" id="SSF52821">
    <property type="entry name" value="Rhodanese/Cell cycle control phosphatase"/>
    <property type="match status" value="1"/>
</dbReference>
<sequence>MLLDARTPGEVARGSIDGALHIPLDELREHLDELPRDKRLRVFCQSGLRSYVACRILMQHGFSCANVAGGYGFYQQTVLDQEIRRRGIADCGVAV</sequence>
<dbReference type="RefSeq" id="WP_009141948.1">
    <property type="nucleotide sequence ID" value="NZ_JH126473.1"/>
</dbReference>
<dbReference type="InterPro" id="IPR050229">
    <property type="entry name" value="GlpE_sulfurtransferase"/>
</dbReference>